<gene>
    <name evidence="2" type="ORF">BaRGS_00021980</name>
</gene>
<proteinExistence type="predicted"/>
<evidence type="ECO:0000256" key="1">
    <source>
        <dbReference type="SAM" id="MobiDB-lite"/>
    </source>
</evidence>
<evidence type="ECO:0000313" key="2">
    <source>
        <dbReference type="EMBL" id="KAK7486833.1"/>
    </source>
</evidence>
<protein>
    <submittedName>
        <fullName evidence="2">Uncharacterized protein</fullName>
    </submittedName>
</protein>
<dbReference type="Proteomes" id="UP001519460">
    <property type="component" value="Unassembled WGS sequence"/>
</dbReference>
<organism evidence="2 3">
    <name type="scientific">Batillaria attramentaria</name>
    <dbReference type="NCBI Taxonomy" id="370345"/>
    <lineage>
        <taxon>Eukaryota</taxon>
        <taxon>Metazoa</taxon>
        <taxon>Spiralia</taxon>
        <taxon>Lophotrochozoa</taxon>
        <taxon>Mollusca</taxon>
        <taxon>Gastropoda</taxon>
        <taxon>Caenogastropoda</taxon>
        <taxon>Sorbeoconcha</taxon>
        <taxon>Cerithioidea</taxon>
        <taxon>Batillariidae</taxon>
        <taxon>Batillaria</taxon>
    </lineage>
</organism>
<sequence length="113" mass="12808">MLAAPDSNVWGCVLKLHNSDGVLPPGFYRPLHVEHQAGPCLENLLPERARGHRTWHSNNTGYRQSCAKDDAQRTSRSSAWRQDHSLQDAAVNVSLFYPSEDRTIKGFNRLIIR</sequence>
<comment type="caution">
    <text evidence="2">The sequence shown here is derived from an EMBL/GenBank/DDBJ whole genome shotgun (WGS) entry which is preliminary data.</text>
</comment>
<dbReference type="AlphaFoldDB" id="A0ABD0KHW7"/>
<name>A0ABD0KHW7_9CAEN</name>
<keyword evidence="3" id="KW-1185">Reference proteome</keyword>
<reference evidence="2 3" key="1">
    <citation type="journal article" date="2023" name="Sci. Data">
        <title>Genome assembly of the Korean intertidal mud-creeper Batillaria attramentaria.</title>
        <authorList>
            <person name="Patra A.K."/>
            <person name="Ho P.T."/>
            <person name="Jun S."/>
            <person name="Lee S.J."/>
            <person name="Kim Y."/>
            <person name="Won Y.J."/>
        </authorList>
    </citation>
    <scope>NUCLEOTIDE SEQUENCE [LARGE SCALE GENOMIC DNA]</scope>
    <source>
        <strain evidence="2">Wonlab-2016</strain>
    </source>
</reference>
<evidence type="ECO:0000313" key="3">
    <source>
        <dbReference type="Proteomes" id="UP001519460"/>
    </source>
</evidence>
<accession>A0ABD0KHW7</accession>
<dbReference type="EMBL" id="JACVVK020000173">
    <property type="protein sequence ID" value="KAK7486833.1"/>
    <property type="molecule type" value="Genomic_DNA"/>
</dbReference>
<feature type="region of interest" description="Disordered" evidence="1">
    <location>
        <begin position="54"/>
        <end position="82"/>
    </location>
</feature>